<dbReference type="OrthoDB" id="5308957at2759"/>
<dbReference type="InterPro" id="IPR025676">
    <property type="entry name" value="Clr5_dom"/>
</dbReference>
<feature type="domain" description="Clr5" evidence="1">
    <location>
        <begin position="8"/>
        <end position="56"/>
    </location>
</feature>
<reference evidence="2 3" key="1">
    <citation type="journal article" date="2013" name="PLoS Genet.">
        <title>The genome and development-dependent transcriptomes of Pyronema confluens: a window into fungal evolution.</title>
        <authorList>
            <person name="Traeger S."/>
            <person name="Altegoer F."/>
            <person name="Freitag M."/>
            <person name="Gabaldon T."/>
            <person name="Kempken F."/>
            <person name="Kumar A."/>
            <person name="Marcet-Houben M."/>
            <person name="Poggeler S."/>
            <person name="Stajich J.E."/>
            <person name="Nowrousian M."/>
        </authorList>
    </citation>
    <scope>NUCLEOTIDE SEQUENCE [LARGE SCALE GENOMIC DNA]</scope>
    <source>
        <strain evidence="3">CBS 100304</strain>
        <tissue evidence="2">Vegetative mycelium</tissue>
    </source>
</reference>
<name>U4L0W7_PYROM</name>
<evidence type="ECO:0000313" key="3">
    <source>
        <dbReference type="Proteomes" id="UP000018144"/>
    </source>
</evidence>
<dbReference type="Pfam" id="PF14420">
    <property type="entry name" value="Clr5"/>
    <property type="match status" value="1"/>
</dbReference>
<evidence type="ECO:0000259" key="1">
    <source>
        <dbReference type="Pfam" id="PF14420"/>
    </source>
</evidence>
<dbReference type="PANTHER" id="PTHR38788:SF3">
    <property type="entry name" value="CLR5 DOMAIN-CONTAINING PROTEIN"/>
    <property type="match status" value="1"/>
</dbReference>
<keyword evidence="3" id="KW-1185">Reference proteome</keyword>
<protein>
    <recommendedName>
        <fullName evidence="1">Clr5 domain-containing protein</fullName>
    </recommendedName>
</protein>
<evidence type="ECO:0000313" key="2">
    <source>
        <dbReference type="EMBL" id="CCX05704.1"/>
    </source>
</evidence>
<gene>
    <name evidence="2" type="ORF">PCON_05291</name>
</gene>
<dbReference type="STRING" id="1076935.U4L0W7"/>
<organism evidence="2 3">
    <name type="scientific">Pyronema omphalodes (strain CBS 100304)</name>
    <name type="common">Pyronema confluens</name>
    <dbReference type="NCBI Taxonomy" id="1076935"/>
    <lineage>
        <taxon>Eukaryota</taxon>
        <taxon>Fungi</taxon>
        <taxon>Dikarya</taxon>
        <taxon>Ascomycota</taxon>
        <taxon>Pezizomycotina</taxon>
        <taxon>Pezizomycetes</taxon>
        <taxon>Pezizales</taxon>
        <taxon>Pyronemataceae</taxon>
        <taxon>Pyronema</taxon>
    </lineage>
</organism>
<dbReference type="Proteomes" id="UP000018144">
    <property type="component" value="Unassembled WGS sequence"/>
</dbReference>
<dbReference type="PANTHER" id="PTHR38788">
    <property type="entry name" value="CLR5 DOMAIN-CONTAINING PROTEIN"/>
    <property type="match status" value="1"/>
</dbReference>
<accession>U4L0W7</accession>
<sequence length="156" mass="18767">MPKKILGWEQHKEMIHQLWIVENRPLHDVMRKMDRDHGFKASKRTYENQFKAWGFPRKTKFHHKDEKLVWLIQKYCESGLKQSEIVVALRQNGYNLDKVQLRNVRLHEDVRLLLRHRRSRQEIEGKTTAKGDKEWTWIDQSAYMEMGSQPDNDGGE</sequence>
<dbReference type="EMBL" id="HF935266">
    <property type="protein sequence ID" value="CCX05704.1"/>
    <property type="molecule type" value="Genomic_DNA"/>
</dbReference>
<dbReference type="AlphaFoldDB" id="U4L0W7"/>
<proteinExistence type="predicted"/>